<dbReference type="RefSeq" id="WP_147309492.1">
    <property type="nucleotide sequence ID" value="NZ_LT992559.1"/>
</dbReference>
<dbReference type="Proteomes" id="UP000256952">
    <property type="component" value="Chromosome CBM2613_a"/>
</dbReference>
<sequence length="231" mass="25082">MTRFDLPFIGSITDGANTVLCAEIASDVADAIAALRERHMELPGETPYARVRREAINTTAERWGLPVDIVASAYAVYDCGSDRGPRPPDYADNRATRADRLAILLAWAFRRLPPHLRTDATPLRLAAAIDKLACAAVPCDMGDLSRLRNGKRGPISARPATAVAALLLSTGLLNKVLQHASTLSLLDNEKHREVVTEARLKAAASRLLRVAHKLNLRTARKVGEHSPTNLS</sequence>
<comment type="caution">
    <text evidence="1">The sequence shown here is derived from an EMBL/GenBank/DDBJ whole genome shotgun (WGS) entry which is preliminary data.</text>
</comment>
<name>A0A976ASW9_9BURK</name>
<accession>A0A976ASW9</accession>
<dbReference type="EMBL" id="OFTH01000003">
    <property type="protein sequence ID" value="SOZ51760.1"/>
    <property type="molecule type" value="Genomic_DNA"/>
</dbReference>
<evidence type="ECO:0000313" key="1">
    <source>
        <dbReference type="EMBL" id="SOZ51760.1"/>
    </source>
</evidence>
<organism evidence="1 2">
    <name type="scientific">Cupriavidus taiwanensis</name>
    <dbReference type="NCBI Taxonomy" id="164546"/>
    <lineage>
        <taxon>Bacteria</taxon>
        <taxon>Pseudomonadati</taxon>
        <taxon>Pseudomonadota</taxon>
        <taxon>Betaproteobacteria</taxon>
        <taxon>Burkholderiales</taxon>
        <taxon>Burkholderiaceae</taxon>
        <taxon>Cupriavidus</taxon>
    </lineage>
</organism>
<dbReference type="AlphaFoldDB" id="A0A976ASW9"/>
<proteinExistence type="predicted"/>
<evidence type="ECO:0000313" key="2">
    <source>
        <dbReference type="Proteomes" id="UP000256952"/>
    </source>
</evidence>
<gene>
    <name evidence="1" type="ORF">CBM2613_A110004</name>
</gene>
<protein>
    <submittedName>
        <fullName evidence="1">Uncharacterized protein</fullName>
    </submittedName>
</protein>
<reference evidence="1 2" key="1">
    <citation type="submission" date="2018-01" db="EMBL/GenBank/DDBJ databases">
        <authorList>
            <person name="Clerissi C."/>
        </authorList>
    </citation>
    <scope>NUCLEOTIDE SEQUENCE [LARGE SCALE GENOMIC DNA]</scope>
    <source>
        <strain evidence="1">Cupriavidus taiwanensis STM 8556</strain>
    </source>
</reference>